<dbReference type="HOGENOM" id="CLU_121284_0_0_2"/>
<protein>
    <submittedName>
        <fullName evidence="1">Uncharacterized protein</fullName>
    </submittedName>
</protein>
<dbReference type="Proteomes" id="UP000003980">
    <property type="component" value="Unassembled WGS sequence"/>
</dbReference>
<accession>H2C4H0</accession>
<evidence type="ECO:0000313" key="2">
    <source>
        <dbReference type="Proteomes" id="UP000003980"/>
    </source>
</evidence>
<dbReference type="OrthoDB" id="33325at2157"/>
<organism evidence="1 2">
    <name type="scientific">Metallosphaera yellowstonensis MK1</name>
    <dbReference type="NCBI Taxonomy" id="671065"/>
    <lineage>
        <taxon>Archaea</taxon>
        <taxon>Thermoproteota</taxon>
        <taxon>Thermoprotei</taxon>
        <taxon>Sulfolobales</taxon>
        <taxon>Sulfolobaceae</taxon>
        <taxon>Metallosphaera</taxon>
    </lineage>
</organism>
<proteinExistence type="predicted"/>
<dbReference type="eggNOG" id="arCOG06017">
    <property type="taxonomic scope" value="Archaea"/>
</dbReference>
<evidence type="ECO:0000313" key="1">
    <source>
        <dbReference type="EMBL" id="EHP70988.1"/>
    </source>
</evidence>
<dbReference type="EMBL" id="JH597761">
    <property type="protein sequence ID" value="EHP70988.1"/>
    <property type="molecule type" value="Genomic_DNA"/>
</dbReference>
<reference evidence="1 2" key="1">
    <citation type="submission" date="2012-01" db="EMBL/GenBank/DDBJ databases">
        <title>Improved High-Quality Draft sequence of Metallosphaera yellowstonensis MK1.</title>
        <authorList>
            <consortium name="US DOE Joint Genome Institute"/>
            <person name="Lucas S."/>
            <person name="Han J."/>
            <person name="Cheng J.-F."/>
            <person name="Goodwin L."/>
            <person name="Pitluck S."/>
            <person name="Peters L."/>
            <person name="Teshima H."/>
            <person name="Detter J.C."/>
            <person name="Han C."/>
            <person name="Tapia R."/>
            <person name="Land M."/>
            <person name="Hauser L."/>
            <person name="Kyrpides N."/>
            <person name="Kozubal M."/>
            <person name="Macur R.E."/>
            <person name="Jay Z."/>
            <person name="Inskeep W."/>
            <person name="Woyke T."/>
        </authorList>
    </citation>
    <scope>NUCLEOTIDE SEQUENCE [LARGE SCALE GENOMIC DNA]</scope>
    <source>
        <strain evidence="1 2">MK1</strain>
    </source>
</reference>
<keyword evidence="2" id="KW-1185">Reference proteome</keyword>
<name>H2C4H0_9CREN</name>
<dbReference type="AlphaFoldDB" id="H2C4H0"/>
<gene>
    <name evidence="1" type="ORF">MetMK1DRAFT_00014920</name>
</gene>
<sequence>MCQYRILKVRRALKNTEKVVLLHEDNLNRILSEPLFSILLSDRWEETGISRSYYYSGLKTLRELRLIEDNAIAFKVALAYRYERNCLRLLSDKLAFVSKGRIVISMGLSERPNCLSCELLTECIYGLKLIKTELRLKSTSVDPHERWIENINEIEERLKRNDVETELVLKKG</sequence>